<evidence type="ECO:0000259" key="2">
    <source>
        <dbReference type="PROSITE" id="PS50110"/>
    </source>
</evidence>
<organism evidence="3 4">
    <name type="scientific">Paraburkholderia domus</name>
    <dbReference type="NCBI Taxonomy" id="2793075"/>
    <lineage>
        <taxon>Bacteria</taxon>
        <taxon>Pseudomonadati</taxon>
        <taxon>Pseudomonadota</taxon>
        <taxon>Betaproteobacteria</taxon>
        <taxon>Burkholderiales</taxon>
        <taxon>Burkholderiaceae</taxon>
        <taxon>Paraburkholderia</taxon>
    </lineage>
</organism>
<dbReference type="Proteomes" id="UP000675121">
    <property type="component" value="Unassembled WGS sequence"/>
</dbReference>
<keyword evidence="1" id="KW-0597">Phosphoprotein</keyword>
<evidence type="ECO:0000256" key="1">
    <source>
        <dbReference type="PROSITE-ProRule" id="PRU00169"/>
    </source>
</evidence>
<dbReference type="SUPFAM" id="SSF52172">
    <property type="entry name" value="CheY-like"/>
    <property type="match status" value="1"/>
</dbReference>
<keyword evidence="4" id="KW-1185">Reference proteome</keyword>
<dbReference type="InterPro" id="IPR011006">
    <property type="entry name" value="CheY-like_superfamily"/>
</dbReference>
<protein>
    <recommendedName>
        <fullName evidence="2">Response regulatory domain-containing protein</fullName>
    </recommendedName>
</protein>
<comment type="caution">
    <text evidence="3">The sequence shown here is derived from an EMBL/GenBank/DDBJ whole genome shotgun (WGS) entry which is preliminary data.</text>
</comment>
<dbReference type="PROSITE" id="PS50110">
    <property type="entry name" value="RESPONSE_REGULATORY"/>
    <property type="match status" value="1"/>
</dbReference>
<dbReference type="EMBL" id="CAJNAS010000002">
    <property type="protein sequence ID" value="CAE6871319.1"/>
    <property type="molecule type" value="Genomic_DNA"/>
</dbReference>
<dbReference type="InterPro" id="IPR001789">
    <property type="entry name" value="Sig_transdc_resp-reg_receiver"/>
</dbReference>
<dbReference type="GO" id="GO:0000160">
    <property type="term" value="P:phosphorelay signal transduction system"/>
    <property type="evidence" value="ECO:0007669"/>
    <property type="project" value="InterPro"/>
</dbReference>
<feature type="domain" description="Response regulatory" evidence="2">
    <location>
        <begin position="59"/>
        <end position="175"/>
    </location>
</feature>
<feature type="modified residue" description="4-aspartylphosphate" evidence="1">
    <location>
        <position position="108"/>
    </location>
</feature>
<proteinExistence type="predicted"/>
<evidence type="ECO:0000313" key="4">
    <source>
        <dbReference type="Proteomes" id="UP000675121"/>
    </source>
</evidence>
<reference evidence="3" key="1">
    <citation type="submission" date="2021-02" db="EMBL/GenBank/DDBJ databases">
        <authorList>
            <person name="Vanwijnsberghe S."/>
        </authorList>
    </citation>
    <scope>NUCLEOTIDE SEQUENCE</scope>
    <source>
        <strain evidence="3">R-70211</strain>
    </source>
</reference>
<dbReference type="AlphaFoldDB" id="A0A9N8QUJ6"/>
<evidence type="ECO:0000313" key="3">
    <source>
        <dbReference type="EMBL" id="CAE6871319.1"/>
    </source>
</evidence>
<accession>A0A9N8QUJ6</accession>
<gene>
    <name evidence="3" type="ORF">R70211_01274</name>
</gene>
<dbReference type="Gene3D" id="3.40.50.2300">
    <property type="match status" value="1"/>
</dbReference>
<name>A0A9N8QUJ6_9BURK</name>
<sequence length="178" mass="20216">MRTLTKGNLSPRSFLFFYIEYFPRSLAEGPVTRRVSLDDETEFAIWRRGSVVDATSARRVLIGHRDKAIGESLVLLLSLKGFDAVYAADLMKANSFLHWWKPHAVLLDTRLDSVSDYQFIRTLRADASNAGTLLLAMSNIWPLDPVTLLKEAGFDGHCRRPCSLWRVVDILNSYFVHA</sequence>